<accession>A0ABP9B7T4</accession>
<evidence type="ECO:0000256" key="2">
    <source>
        <dbReference type="ARBA" id="ARBA00038396"/>
    </source>
</evidence>
<evidence type="ECO:0000313" key="5">
    <source>
        <dbReference type="Proteomes" id="UP001500928"/>
    </source>
</evidence>
<evidence type="ECO:0000256" key="1">
    <source>
        <dbReference type="ARBA" id="ARBA00023002"/>
    </source>
</evidence>
<dbReference type="RefSeq" id="WP_345415057.1">
    <property type="nucleotide sequence ID" value="NZ_BAABHO010000018.1"/>
</dbReference>
<keyword evidence="1" id="KW-0560">Oxidoreductase</keyword>
<evidence type="ECO:0000313" key="4">
    <source>
        <dbReference type="EMBL" id="GAA4790283.1"/>
    </source>
</evidence>
<comment type="caution">
    <text evidence="4">The sequence shown here is derived from an EMBL/GenBank/DDBJ whole genome shotgun (WGS) entry which is preliminary data.</text>
</comment>
<dbReference type="Proteomes" id="UP001500928">
    <property type="component" value="Unassembled WGS sequence"/>
</dbReference>
<protein>
    <submittedName>
        <fullName evidence="4">FAD-dependent oxidoreductase</fullName>
    </submittedName>
</protein>
<comment type="similarity">
    <text evidence="2">Belongs to the flavin-dependent halogenase family. Bacterial tryptophan halogenase subfamily.</text>
</comment>
<proteinExistence type="inferred from homology"/>
<gene>
    <name evidence="4" type="ORF">GCM10023200_26480</name>
</gene>
<dbReference type="InterPro" id="IPR036188">
    <property type="entry name" value="FAD/NAD-bd_sf"/>
</dbReference>
<dbReference type="Pfam" id="PF01266">
    <property type="entry name" value="DAO"/>
    <property type="match status" value="1"/>
</dbReference>
<keyword evidence="5" id="KW-1185">Reference proteome</keyword>
<dbReference type="InterPro" id="IPR006076">
    <property type="entry name" value="FAD-dep_OxRdtase"/>
</dbReference>
<evidence type="ECO:0000259" key="3">
    <source>
        <dbReference type="Pfam" id="PF01266"/>
    </source>
</evidence>
<organism evidence="4 5">
    <name type="scientific">Actinomycetospora chlora</name>
    <dbReference type="NCBI Taxonomy" id="663608"/>
    <lineage>
        <taxon>Bacteria</taxon>
        <taxon>Bacillati</taxon>
        <taxon>Actinomycetota</taxon>
        <taxon>Actinomycetes</taxon>
        <taxon>Pseudonocardiales</taxon>
        <taxon>Pseudonocardiaceae</taxon>
        <taxon>Actinomycetospora</taxon>
    </lineage>
</organism>
<dbReference type="PRINTS" id="PR00420">
    <property type="entry name" value="RNGMNOXGNASE"/>
</dbReference>
<feature type="domain" description="FAD dependent oxidoreductase" evidence="3">
    <location>
        <begin position="2"/>
        <end position="35"/>
    </location>
</feature>
<dbReference type="InterPro" id="IPR050816">
    <property type="entry name" value="Flavin-dep_Halogenase_NPB"/>
</dbReference>
<dbReference type="SUPFAM" id="SSF51905">
    <property type="entry name" value="FAD/NAD(P)-binding domain"/>
    <property type="match status" value="1"/>
</dbReference>
<name>A0ABP9B7T4_9PSEU</name>
<sequence length="470" mass="49775">MDVAVIGGSAGGLATALVLARAGHRVTVLEREDLTPAPDLETAAAHAGRPTAPQIVQPHVFLPGTRALMERLLPDVLAAFRAAGARDAPLTSQMPASLTDRDPVDGDDELLPVMSRRATYDWVLGRIAAAEPGVEIRSGVTVTGLLADPGEPPHVRGVRTDHGDVDADLVVDAAGRRTAVDRWLDGIGAARSTVESAPCGLAYISRQYRMREGAPLPGPDTARVVMGLDEFLIGIWAGDNRTAQIVLAPLASDRRFRTAHEPEVFERTVRTVPYYAAWLDVLDPISDVAVMGGLHNTFRRLVVDGRPVATGLLAVGDAVCTTNPTFGRGIGVALRTIGDLAEVLAEHPDDPMAASLAMDRAVVEHVRPWYLDQATSDAARLAVLRHSVLGEPAPPPPSGDGERVSFAELRRASLVDPLAFRAVTRIMGMVGEPEKLYTDPDVVAATRAALARGGAAMAQPSRAELEAALT</sequence>
<dbReference type="PANTHER" id="PTHR43747">
    <property type="entry name" value="FAD-BINDING PROTEIN"/>
    <property type="match status" value="1"/>
</dbReference>
<dbReference type="Gene3D" id="3.50.50.60">
    <property type="entry name" value="FAD/NAD(P)-binding domain"/>
    <property type="match status" value="1"/>
</dbReference>
<dbReference type="PANTHER" id="PTHR43747:SF5">
    <property type="entry name" value="FAD-BINDING DOMAIN-CONTAINING PROTEIN"/>
    <property type="match status" value="1"/>
</dbReference>
<dbReference type="EMBL" id="BAABHO010000018">
    <property type="protein sequence ID" value="GAA4790283.1"/>
    <property type="molecule type" value="Genomic_DNA"/>
</dbReference>
<reference evidence="5" key="1">
    <citation type="journal article" date="2019" name="Int. J. Syst. Evol. Microbiol.">
        <title>The Global Catalogue of Microorganisms (GCM) 10K type strain sequencing project: providing services to taxonomists for standard genome sequencing and annotation.</title>
        <authorList>
            <consortium name="The Broad Institute Genomics Platform"/>
            <consortium name="The Broad Institute Genome Sequencing Center for Infectious Disease"/>
            <person name="Wu L."/>
            <person name="Ma J."/>
        </authorList>
    </citation>
    <scope>NUCLEOTIDE SEQUENCE [LARGE SCALE GENOMIC DNA]</scope>
    <source>
        <strain evidence="5">JCM 17979</strain>
    </source>
</reference>